<dbReference type="RefSeq" id="WP_124087837.1">
    <property type="nucleotide sequence ID" value="NZ_UXAW01000088.1"/>
</dbReference>
<feature type="chain" id="PRO_5017981742" evidence="1">
    <location>
        <begin position="18"/>
        <end position="166"/>
    </location>
</feature>
<accession>A0A3P5XRZ8</accession>
<reference evidence="2 3" key="1">
    <citation type="submission" date="2018-11" db="EMBL/GenBank/DDBJ databases">
        <authorList>
            <person name="Criscuolo A."/>
        </authorList>
    </citation>
    <scope>NUCLEOTIDE SEQUENCE [LARGE SCALE GENOMIC DNA]</scope>
    <source>
        <strain evidence="2">ACIP111625</strain>
    </source>
</reference>
<feature type="signal peptide" evidence="1">
    <location>
        <begin position="1"/>
        <end position="17"/>
    </location>
</feature>
<proteinExistence type="predicted"/>
<protein>
    <submittedName>
        <fullName evidence="2">Uncharacterized protein</fullName>
    </submittedName>
</protein>
<keyword evidence="1" id="KW-0732">Signal</keyword>
<evidence type="ECO:0000313" key="3">
    <source>
        <dbReference type="Proteomes" id="UP000277498"/>
    </source>
</evidence>
<dbReference type="OrthoDB" id="7852244at2"/>
<dbReference type="EMBL" id="UXAW01000088">
    <property type="protein sequence ID" value="VDC31762.1"/>
    <property type="molecule type" value="Genomic_DNA"/>
</dbReference>
<keyword evidence="3" id="KW-1185">Reference proteome</keyword>
<dbReference type="AlphaFoldDB" id="A0A3P5XRZ8"/>
<evidence type="ECO:0000256" key="1">
    <source>
        <dbReference type="SAM" id="SignalP"/>
    </source>
</evidence>
<name>A0A3P5XRZ8_9RHOB</name>
<dbReference type="Proteomes" id="UP000277498">
    <property type="component" value="Unassembled WGS sequence"/>
</dbReference>
<sequence length="166" mass="17858">MRRLACLAALIAAPAAAEVACPMEHAVYSDAATGFHLRFRPTEPWESVGMVMAVFDADLADGRRLWGDVASNMGTSRDIGRLYDGCPRPGQDDATDDEVLEGCRVWEGVVYGLDSGLLMEGLPGPDQPAPQSLILADLGRQLRYAVFSSPGEEPWDQLFLTGCGAE</sequence>
<evidence type="ECO:0000313" key="2">
    <source>
        <dbReference type="EMBL" id="VDC31762.1"/>
    </source>
</evidence>
<organism evidence="2 3">
    <name type="scientific">Pseudogemmobacter humi</name>
    <dbReference type="NCBI Taxonomy" id="2483812"/>
    <lineage>
        <taxon>Bacteria</taxon>
        <taxon>Pseudomonadati</taxon>
        <taxon>Pseudomonadota</taxon>
        <taxon>Alphaproteobacteria</taxon>
        <taxon>Rhodobacterales</taxon>
        <taxon>Paracoccaceae</taxon>
        <taxon>Pseudogemmobacter</taxon>
    </lineage>
</organism>
<gene>
    <name evidence="2" type="ORF">XINFAN_03117</name>
</gene>